<evidence type="ECO:0000256" key="8">
    <source>
        <dbReference type="ARBA" id="ARBA00023136"/>
    </source>
</evidence>
<dbReference type="EMBL" id="CAJPWZ010000442">
    <property type="protein sequence ID" value="CAG2192758.1"/>
    <property type="molecule type" value="Genomic_DNA"/>
</dbReference>
<dbReference type="SUPFAM" id="SSF55073">
    <property type="entry name" value="Nucleotide cyclase"/>
    <property type="match status" value="1"/>
</dbReference>
<comment type="caution">
    <text evidence="18">The sequence shown here is derived from an EMBL/GenBank/DDBJ whole genome shotgun (WGS) entry which is preliminary data.</text>
</comment>
<feature type="domain" description="Guanylate cyclase" evidence="17">
    <location>
        <begin position="825"/>
        <end position="955"/>
    </location>
</feature>
<dbReference type="GO" id="GO:0001653">
    <property type="term" value="F:peptide receptor activity"/>
    <property type="evidence" value="ECO:0007669"/>
    <property type="project" value="TreeGrafter"/>
</dbReference>
<evidence type="ECO:0000256" key="1">
    <source>
        <dbReference type="ARBA" id="ARBA00004479"/>
    </source>
</evidence>
<evidence type="ECO:0000256" key="12">
    <source>
        <dbReference type="ARBA" id="ARBA00023293"/>
    </source>
</evidence>
<accession>A0A8S3QAW3</accession>
<keyword evidence="5" id="KW-0547">Nucleotide-binding</keyword>
<sequence>MSQTAGEDTDLYNARIRKVQWRNDDCSASGGVASALTLKEDDGVDVFIGPPCSASTIPTGLLAAVWNIPMFSQGSTDPVLEDKGIYKTLIRLGPPFDKLGAAFVQLCKHFKWDRLVMISRRKTDQKNVFCDYSSRSNEKAFRDNNITLAEWIVIDDGISDVAIDDVLDRIKQRGRIIIFCTENNEDKRRFLLRAVDKGMADGSYVFFLPYHLQPSNVETPWIGGNQDDEKAKLMYSHAFQVTVAEMGGQDIENFLDQVSHNMAFPPWNYNYTYVNGIKGSEYSAFLHDAVYLYLLTLNDTLEEGLDYKNGTLMFERAKGKSFRGVTGNVHLDNHGDREPDYWIWGLKSASAKYEVVMEAKMTNQIQQKIFQVQSIEWKTIDHGPPPDEPICGFNGEKCQESRIDKTVLIVCICMALVMVLLVAGSFNCYRRYKYEKDLVLELWKIKYEDVHKTKKALSRSGSISMLSLCTGMTDDTSNSMNSPSQKVNDYQVFSTIGHYKGMTVTIRQLKKCRITIDRNTQMELKEMREFVHENVNRFIGMSVDERGPMVLTLYCAKGSLQDIIANEDIKLDSLFKFSLITDLIIGMNFIHNSLLKFLGNLKSSNCVIDNRWVLKVTDFGLANLNYCYRNTNPSEYQRFSNQFWTAPEHVTTEDKPRYGSQKGDIYSFGIILYEIIFRTEPYNTDLISPQDVIQKILASSNPPFRPDLDGYEDQNFDKIPEMQKLKPLMENCWNENPIYRPTAVAIKQRVSQLQGGRKTNIVDNMIKILEKYANNLEEIVEVRTEALIEEKKKTDRLLYQMLPSPVAEQLKMGMNVQPEIFDSVTICFSDIVGFTKLSSLSTPIQVVDLLNELYSGFDSTISHYDVYKVETIGDAYMVVSGLPIENGLNHAREITDMSLDLLQFADKFEVSFNPEYTLKLRIGLHSGSCAAGVVGRTMPRYCLFGDTVNTASRMESHGKDSRIHISHQTYEILNPTNRYDLTFRGELLIKGKGLQRTYWVQGKKDQRNDGCLESSDQAEKR</sequence>
<evidence type="ECO:0000256" key="13">
    <source>
        <dbReference type="RuleBase" id="RU000405"/>
    </source>
</evidence>
<dbReference type="InterPro" id="IPR001054">
    <property type="entry name" value="A/G_cyclase"/>
</dbReference>
<dbReference type="PROSITE" id="PS00452">
    <property type="entry name" value="GUANYLATE_CYCLASE_1"/>
    <property type="match status" value="1"/>
</dbReference>
<evidence type="ECO:0000256" key="14">
    <source>
        <dbReference type="RuleBase" id="RU003431"/>
    </source>
</evidence>
<dbReference type="GO" id="GO:0035556">
    <property type="term" value="P:intracellular signal transduction"/>
    <property type="evidence" value="ECO:0007669"/>
    <property type="project" value="InterPro"/>
</dbReference>
<dbReference type="SMART" id="SM00044">
    <property type="entry name" value="CYCc"/>
    <property type="match status" value="1"/>
</dbReference>
<dbReference type="InterPro" id="IPR001828">
    <property type="entry name" value="ANF_lig-bd_rcpt"/>
</dbReference>
<gene>
    <name evidence="18" type="ORF">MEDL_7906</name>
</gene>
<dbReference type="GO" id="GO:0005525">
    <property type="term" value="F:GTP binding"/>
    <property type="evidence" value="ECO:0007669"/>
    <property type="project" value="UniProtKB-KW"/>
</dbReference>
<keyword evidence="10" id="KW-0325">Glycoprotein</keyword>
<feature type="transmembrane region" description="Helical" evidence="15">
    <location>
        <begin position="407"/>
        <end position="429"/>
    </location>
</feature>
<dbReference type="FunFam" id="3.30.70.1230:FF:000004">
    <property type="entry name" value="Guanylate cyclase"/>
    <property type="match status" value="1"/>
</dbReference>
<keyword evidence="3 15" id="KW-0812">Transmembrane</keyword>
<keyword evidence="8 15" id="KW-0472">Membrane</keyword>
<dbReference type="GO" id="GO:0004672">
    <property type="term" value="F:protein kinase activity"/>
    <property type="evidence" value="ECO:0007669"/>
    <property type="project" value="InterPro"/>
</dbReference>
<dbReference type="InterPro" id="IPR001170">
    <property type="entry name" value="ANPR/GUC"/>
</dbReference>
<dbReference type="EC" id="4.6.1.2" evidence="2 14"/>
<keyword evidence="6 15" id="KW-1133">Transmembrane helix</keyword>
<dbReference type="PROSITE" id="PS50011">
    <property type="entry name" value="PROTEIN_KINASE_DOM"/>
    <property type="match status" value="1"/>
</dbReference>
<evidence type="ECO:0000256" key="9">
    <source>
        <dbReference type="ARBA" id="ARBA00023170"/>
    </source>
</evidence>
<keyword evidence="9" id="KW-0675">Receptor</keyword>
<dbReference type="GO" id="GO:0004016">
    <property type="term" value="F:adenylate cyclase activity"/>
    <property type="evidence" value="ECO:0007669"/>
    <property type="project" value="TreeGrafter"/>
</dbReference>
<evidence type="ECO:0000313" key="19">
    <source>
        <dbReference type="Proteomes" id="UP000683360"/>
    </source>
</evidence>
<dbReference type="Gene3D" id="1.10.510.10">
    <property type="entry name" value="Transferase(Phosphotransferase) domain 1"/>
    <property type="match status" value="1"/>
</dbReference>
<dbReference type="PRINTS" id="PR00255">
    <property type="entry name" value="NATPEPTIDER"/>
</dbReference>
<dbReference type="Gene3D" id="3.30.70.1230">
    <property type="entry name" value="Nucleotide cyclase"/>
    <property type="match status" value="1"/>
</dbReference>
<dbReference type="Pfam" id="PF07701">
    <property type="entry name" value="HNOBA"/>
    <property type="match status" value="1"/>
</dbReference>
<dbReference type="PANTHER" id="PTHR11920:SF501">
    <property type="entry name" value="GUANYLATE CYCLASE 32E"/>
    <property type="match status" value="1"/>
</dbReference>
<dbReference type="Proteomes" id="UP000683360">
    <property type="component" value="Unassembled WGS sequence"/>
</dbReference>
<comment type="catalytic activity">
    <reaction evidence="14">
        <text>GTP = 3',5'-cyclic GMP + diphosphate</text>
        <dbReference type="Rhea" id="RHEA:13665"/>
        <dbReference type="ChEBI" id="CHEBI:33019"/>
        <dbReference type="ChEBI" id="CHEBI:37565"/>
        <dbReference type="ChEBI" id="CHEBI:57746"/>
        <dbReference type="EC" id="4.6.1.2"/>
    </reaction>
</comment>
<keyword evidence="7" id="KW-0342">GTP-binding</keyword>
<dbReference type="InterPro" id="IPR029787">
    <property type="entry name" value="Nucleotide_cyclase"/>
</dbReference>
<evidence type="ECO:0000313" key="18">
    <source>
        <dbReference type="EMBL" id="CAG2192758.1"/>
    </source>
</evidence>
<name>A0A8S3QAW3_MYTED</name>
<comment type="similarity">
    <text evidence="13">Belongs to the adenylyl cyclase class-4/guanylyl cyclase family.</text>
</comment>
<evidence type="ECO:0000256" key="3">
    <source>
        <dbReference type="ARBA" id="ARBA00022692"/>
    </source>
</evidence>
<dbReference type="InterPro" id="IPR050401">
    <property type="entry name" value="Cyclic_nucleotide_synthase"/>
</dbReference>
<dbReference type="SUPFAM" id="SSF56112">
    <property type="entry name" value="Protein kinase-like (PK-like)"/>
    <property type="match status" value="1"/>
</dbReference>
<evidence type="ECO:0000256" key="10">
    <source>
        <dbReference type="ARBA" id="ARBA00023180"/>
    </source>
</evidence>
<dbReference type="InterPro" id="IPR000719">
    <property type="entry name" value="Prot_kinase_dom"/>
</dbReference>
<keyword evidence="4" id="KW-0732">Signal</keyword>
<evidence type="ECO:0000256" key="6">
    <source>
        <dbReference type="ARBA" id="ARBA00022989"/>
    </source>
</evidence>
<protein>
    <recommendedName>
        <fullName evidence="2 14">Guanylate cyclase</fullName>
        <ecNumber evidence="2 14">4.6.1.2</ecNumber>
    </recommendedName>
</protein>
<feature type="domain" description="Protein kinase" evidence="16">
    <location>
        <begin position="415"/>
        <end position="753"/>
    </location>
</feature>
<dbReference type="CDD" id="cd07302">
    <property type="entry name" value="CHD"/>
    <property type="match status" value="1"/>
</dbReference>
<dbReference type="InterPro" id="IPR028082">
    <property type="entry name" value="Peripla_BP_I"/>
</dbReference>
<dbReference type="SUPFAM" id="SSF53822">
    <property type="entry name" value="Periplasmic binding protein-like I"/>
    <property type="match status" value="1"/>
</dbReference>
<evidence type="ECO:0000259" key="17">
    <source>
        <dbReference type="PROSITE" id="PS50125"/>
    </source>
</evidence>
<dbReference type="CDD" id="cd06352">
    <property type="entry name" value="PBP1_NPR_GC-like"/>
    <property type="match status" value="1"/>
</dbReference>
<dbReference type="InterPro" id="IPR011645">
    <property type="entry name" value="HNOB_dom_associated"/>
</dbReference>
<dbReference type="OrthoDB" id="1890790at2759"/>
<dbReference type="PROSITE" id="PS50125">
    <property type="entry name" value="GUANYLATE_CYCLASE_2"/>
    <property type="match status" value="1"/>
</dbReference>
<dbReference type="GO" id="GO:0007168">
    <property type="term" value="P:receptor guanylyl cyclase signaling pathway"/>
    <property type="evidence" value="ECO:0007669"/>
    <property type="project" value="TreeGrafter"/>
</dbReference>
<evidence type="ECO:0000256" key="4">
    <source>
        <dbReference type="ARBA" id="ARBA00022729"/>
    </source>
</evidence>
<keyword evidence="11 13" id="KW-0456">Lyase</keyword>
<dbReference type="GO" id="GO:0005886">
    <property type="term" value="C:plasma membrane"/>
    <property type="evidence" value="ECO:0007669"/>
    <property type="project" value="TreeGrafter"/>
</dbReference>
<comment type="subcellular location">
    <subcellularLocation>
        <location evidence="1">Membrane</location>
        <topology evidence="1">Single-pass type I membrane protein</topology>
    </subcellularLocation>
</comment>
<dbReference type="Pfam" id="PF01094">
    <property type="entry name" value="ANF_receptor"/>
    <property type="match status" value="1"/>
</dbReference>
<organism evidence="18 19">
    <name type="scientific">Mytilus edulis</name>
    <name type="common">Blue mussel</name>
    <dbReference type="NCBI Taxonomy" id="6550"/>
    <lineage>
        <taxon>Eukaryota</taxon>
        <taxon>Metazoa</taxon>
        <taxon>Spiralia</taxon>
        <taxon>Lophotrochozoa</taxon>
        <taxon>Mollusca</taxon>
        <taxon>Bivalvia</taxon>
        <taxon>Autobranchia</taxon>
        <taxon>Pteriomorphia</taxon>
        <taxon>Mytilida</taxon>
        <taxon>Mytiloidea</taxon>
        <taxon>Mytilidae</taxon>
        <taxon>Mytilinae</taxon>
        <taxon>Mytilus</taxon>
    </lineage>
</organism>
<dbReference type="Gene3D" id="3.40.50.2300">
    <property type="match status" value="3"/>
</dbReference>
<dbReference type="InterPro" id="IPR018297">
    <property type="entry name" value="A/G_cyclase_CS"/>
</dbReference>
<dbReference type="AlphaFoldDB" id="A0A8S3QAW3"/>
<keyword evidence="19" id="KW-1185">Reference proteome</keyword>
<dbReference type="InterPro" id="IPR001245">
    <property type="entry name" value="Ser-Thr/Tyr_kinase_cat_dom"/>
</dbReference>
<evidence type="ECO:0000256" key="2">
    <source>
        <dbReference type="ARBA" id="ARBA00012202"/>
    </source>
</evidence>
<evidence type="ECO:0000256" key="15">
    <source>
        <dbReference type="SAM" id="Phobius"/>
    </source>
</evidence>
<keyword evidence="12 14" id="KW-0141">cGMP biosynthesis</keyword>
<dbReference type="Pfam" id="PF07714">
    <property type="entry name" value="PK_Tyr_Ser-Thr"/>
    <property type="match status" value="1"/>
</dbReference>
<evidence type="ECO:0000256" key="7">
    <source>
        <dbReference type="ARBA" id="ARBA00023134"/>
    </source>
</evidence>
<proteinExistence type="inferred from homology"/>
<dbReference type="InterPro" id="IPR011009">
    <property type="entry name" value="Kinase-like_dom_sf"/>
</dbReference>
<dbReference type="Pfam" id="PF00211">
    <property type="entry name" value="Guanylate_cyc"/>
    <property type="match status" value="1"/>
</dbReference>
<evidence type="ECO:0000259" key="16">
    <source>
        <dbReference type="PROSITE" id="PS50011"/>
    </source>
</evidence>
<dbReference type="GO" id="GO:0005524">
    <property type="term" value="F:ATP binding"/>
    <property type="evidence" value="ECO:0007669"/>
    <property type="project" value="InterPro"/>
</dbReference>
<reference evidence="18" key="1">
    <citation type="submission" date="2021-03" db="EMBL/GenBank/DDBJ databases">
        <authorList>
            <person name="Bekaert M."/>
        </authorList>
    </citation>
    <scope>NUCLEOTIDE SEQUENCE</scope>
</reference>
<dbReference type="PANTHER" id="PTHR11920">
    <property type="entry name" value="GUANYLYL CYCLASE"/>
    <property type="match status" value="1"/>
</dbReference>
<evidence type="ECO:0000256" key="11">
    <source>
        <dbReference type="ARBA" id="ARBA00023239"/>
    </source>
</evidence>
<dbReference type="GO" id="GO:0004383">
    <property type="term" value="F:guanylate cyclase activity"/>
    <property type="evidence" value="ECO:0007669"/>
    <property type="project" value="UniProtKB-EC"/>
</dbReference>
<evidence type="ECO:0000256" key="5">
    <source>
        <dbReference type="ARBA" id="ARBA00022741"/>
    </source>
</evidence>